<evidence type="ECO:0000313" key="2">
    <source>
        <dbReference type="Proteomes" id="UP000289340"/>
    </source>
</evidence>
<gene>
    <name evidence="1" type="ORF">D0Y65_048218</name>
</gene>
<dbReference type="AlphaFoldDB" id="A0A445FS90"/>
<reference evidence="1 2" key="1">
    <citation type="submission" date="2018-09" db="EMBL/GenBank/DDBJ databases">
        <title>A high-quality reference genome of wild soybean provides a powerful tool to mine soybean genomes.</title>
        <authorList>
            <person name="Xie M."/>
            <person name="Chung C.Y.L."/>
            <person name="Li M.-W."/>
            <person name="Wong F.-L."/>
            <person name="Chan T.-F."/>
            <person name="Lam H.-M."/>
        </authorList>
    </citation>
    <scope>NUCLEOTIDE SEQUENCE [LARGE SCALE GENOMIC DNA]</scope>
    <source>
        <strain evidence="2">cv. W05</strain>
        <tissue evidence="1">Hypocotyl of etiolated seedlings</tissue>
    </source>
</reference>
<protein>
    <submittedName>
        <fullName evidence="1">Uncharacterized protein</fullName>
    </submittedName>
</protein>
<keyword evidence="2" id="KW-1185">Reference proteome</keyword>
<organism evidence="1 2">
    <name type="scientific">Glycine soja</name>
    <name type="common">Wild soybean</name>
    <dbReference type="NCBI Taxonomy" id="3848"/>
    <lineage>
        <taxon>Eukaryota</taxon>
        <taxon>Viridiplantae</taxon>
        <taxon>Streptophyta</taxon>
        <taxon>Embryophyta</taxon>
        <taxon>Tracheophyta</taxon>
        <taxon>Spermatophyta</taxon>
        <taxon>Magnoliopsida</taxon>
        <taxon>eudicotyledons</taxon>
        <taxon>Gunneridae</taxon>
        <taxon>Pentapetalae</taxon>
        <taxon>rosids</taxon>
        <taxon>fabids</taxon>
        <taxon>Fabales</taxon>
        <taxon>Fabaceae</taxon>
        <taxon>Papilionoideae</taxon>
        <taxon>50 kb inversion clade</taxon>
        <taxon>NPAAA clade</taxon>
        <taxon>indigoferoid/millettioid clade</taxon>
        <taxon>Phaseoleae</taxon>
        <taxon>Glycine</taxon>
        <taxon>Glycine subgen. Soja</taxon>
    </lineage>
</organism>
<dbReference type="Proteomes" id="UP000289340">
    <property type="component" value="Chromosome 18"/>
</dbReference>
<dbReference type="PANTHER" id="PTHR33879:SF3">
    <property type="entry name" value="17.6 KDA CLASS II HEAT SHOCK PROTEIN-RELATED"/>
    <property type="match status" value="1"/>
</dbReference>
<proteinExistence type="predicted"/>
<evidence type="ECO:0000313" key="1">
    <source>
        <dbReference type="EMBL" id="RZB51703.1"/>
    </source>
</evidence>
<dbReference type="EMBL" id="QZWG01000018">
    <property type="protein sequence ID" value="RZB51703.1"/>
    <property type="molecule type" value="Genomic_DNA"/>
</dbReference>
<accession>A0A445FS90</accession>
<dbReference type="PANTHER" id="PTHR33879">
    <property type="entry name" value="17.6 KDA CLASS II HEAT SHOCK PROTEIN-RELATED"/>
    <property type="match status" value="1"/>
</dbReference>
<sequence>MASNRKKQQLGLRWRRRLAEEAQALLGLGLSTKKLRRLPHVFRRVLNLPFLVDVDVSVQEASPTIFDSWWNPPSLAKWRPTSSKCTSGSPRLSLENLASSSTLDELHLDVWRMRLLESMRLELATIVLVAGELVIMVPKNQDVWVLHSSLYML</sequence>
<comment type="caution">
    <text evidence="1">The sequence shown here is derived from an EMBL/GenBank/DDBJ whole genome shotgun (WGS) entry which is preliminary data.</text>
</comment>
<name>A0A445FS90_GLYSO</name>